<dbReference type="InterPro" id="IPR003599">
    <property type="entry name" value="Ig_sub"/>
</dbReference>
<organism evidence="5 6">
    <name type="scientific">Dissostichus eleginoides</name>
    <name type="common">Patagonian toothfish</name>
    <name type="synonym">Dissostichus amissus</name>
    <dbReference type="NCBI Taxonomy" id="100907"/>
    <lineage>
        <taxon>Eukaryota</taxon>
        <taxon>Metazoa</taxon>
        <taxon>Chordata</taxon>
        <taxon>Craniata</taxon>
        <taxon>Vertebrata</taxon>
        <taxon>Euteleostomi</taxon>
        <taxon>Actinopterygii</taxon>
        <taxon>Neopterygii</taxon>
        <taxon>Teleostei</taxon>
        <taxon>Neoteleostei</taxon>
        <taxon>Acanthomorphata</taxon>
        <taxon>Eupercaria</taxon>
        <taxon>Perciformes</taxon>
        <taxon>Notothenioidei</taxon>
        <taxon>Nototheniidae</taxon>
        <taxon>Dissostichus</taxon>
    </lineage>
</organism>
<sequence length="263" mass="30005">MHCRLLPFCFSPVTEVKAKPGEDVTLPCKSPTDAAITLVRWNRSDLEDYVFFFRDNKLIRSFQNLSFHDRVELKDPEMTNSDSSVVLKNVSVIDTGTYTCWRNGKFVSSVHLSVSEECFRGWLNSQNVEKTEREKLAVTEVKAKPGEDVTLHCNCPTDAAITLVQCKISGLEDNVFYFRDNKLMESLENPQFHGRVELKDPEMKNGDCSVVLKNISVIDTGTYTCLVLTERNEKFVASVHLSVSEGEFVFFLKIVVDDILWDW</sequence>
<dbReference type="PANTHER" id="PTHR24100:SF151">
    <property type="entry name" value="ICOS LIGAND"/>
    <property type="match status" value="1"/>
</dbReference>
<evidence type="ECO:0000313" key="5">
    <source>
        <dbReference type="EMBL" id="KAK1900324.1"/>
    </source>
</evidence>
<dbReference type="AlphaFoldDB" id="A0AAD9CF26"/>
<gene>
    <name evidence="5" type="ORF">KUDE01_001111</name>
</gene>
<dbReference type="InterPro" id="IPR036179">
    <property type="entry name" value="Ig-like_dom_sf"/>
</dbReference>
<proteinExistence type="predicted"/>
<comment type="caution">
    <text evidence="5">The sequence shown here is derived from an EMBL/GenBank/DDBJ whole genome shotgun (WGS) entry which is preliminary data.</text>
</comment>
<evidence type="ECO:0000313" key="6">
    <source>
        <dbReference type="Proteomes" id="UP001228049"/>
    </source>
</evidence>
<keyword evidence="2" id="KW-0472">Membrane</keyword>
<dbReference type="GO" id="GO:0050852">
    <property type="term" value="P:T cell receptor signaling pathway"/>
    <property type="evidence" value="ECO:0007669"/>
    <property type="project" value="TreeGrafter"/>
</dbReference>
<dbReference type="GO" id="GO:0009897">
    <property type="term" value="C:external side of plasma membrane"/>
    <property type="evidence" value="ECO:0007669"/>
    <property type="project" value="TreeGrafter"/>
</dbReference>
<dbReference type="SUPFAM" id="SSF48726">
    <property type="entry name" value="Immunoglobulin"/>
    <property type="match status" value="2"/>
</dbReference>
<accession>A0AAD9CF26</accession>
<feature type="domain" description="Ig-like" evidence="4">
    <location>
        <begin position="134"/>
        <end position="242"/>
    </location>
</feature>
<dbReference type="PROSITE" id="PS50835">
    <property type="entry name" value="IG_LIKE"/>
    <property type="match status" value="2"/>
</dbReference>
<feature type="domain" description="Ig-like" evidence="4">
    <location>
        <begin position="7"/>
        <end position="100"/>
    </location>
</feature>
<name>A0AAD9CF26_DISEL</name>
<protein>
    <submittedName>
        <fullName evidence="5">V-set domain containing T-cell activation inhibitor 1</fullName>
    </submittedName>
</protein>
<dbReference type="EMBL" id="JASDAP010000007">
    <property type="protein sequence ID" value="KAK1900324.1"/>
    <property type="molecule type" value="Genomic_DNA"/>
</dbReference>
<keyword evidence="6" id="KW-1185">Reference proteome</keyword>
<dbReference type="InterPro" id="IPR013783">
    <property type="entry name" value="Ig-like_fold"/>
</dbReference>
<dbReference type="Proteomes" id="UP001228049">
    <property type="component" value="Unassembled WGS sequence"/>
</dbReference>
<dbReference type="InterPro" id="IPR003598">
    <property type="entry name" value="Ig_sub2"/>
</dbReference>
<evidence type="ECO:0000256" key="1">
    <source>
        <dbReference type="ARBA" id="ARBA00004370"/>
    </source>
</evidence>
<dbReference type="SMART" id="SM00409">
    <property type="entry name" value="IG"/>
    <property type="match status" value="2"/>
</dbReference>
<keyword evidence="3" id="KW-0393">Immunoglobulin domain</keyword>
<dbReference type="Pfam" id="PF07686">
    <property type="entry name" value="V-set"/>
    <property type="match status" value="2"/>
</dbReference>
<evidence type="ECO:0000259" key="4">
    <source>
        <dbReference type="PROSITE" id="PS50835"/>
    </source>
</evidence>
<dbReference type="InterPro" id="IPR050504">
    <property type="entry name" value="IgSF_BTN/MOG"/>
</dbReference>
<dbReference type="PANTHER" id="PTHR24100">
    <property type="entry name" value="BUTYROPHILIN"/>
    <property type="match status" value="1"/>
</dbReference>
<evidence type="ECO:0000256" key="3">
    <source>
        <dbReference type="ARBA" id="ARBA00023319"/>
    </source>
</evidence>
<evidence type="ECO:0000256" key="2">
    <source>
        <dbReference type="ARBA" id="ARBA00023136"/>
    </source>
</evidence>
<dbReference type="SMART" id="SM00408">
    <property type="entry name" value="IGc2"/>
    <property type="match status" value="2"/>
</dbReference>
<dbReference type="Gene3D" id="2.60.40.10">
    <property type="entry name" value="Immunoglobulins"/>
    <property type="match status" value="2"/>
</dbReference>
<dbReference type="InterPro" id="IPR013106">
    <property type="entry name" value="Ig_V-set"/>
</dbReference>
<dbReference type="InterPro" id="IPR007110">
    <property type="entry name" value="Ig-like_dom"/>
</dbReference>
<dbReference type="GO" id="GO:0005102">
    <property type="term" value="F:signaling receptor binding"/>
    <property type="evidence" value="ECO:0007669"/>
    <property type="project" value="TreeGrafter"/>
</dbReference>
<comment type="subcellular location">
    <subcellularLocation>
        <location evidence="1">Membrane</location>
    </subcellularLocation>
</comment>
<dbReference type="GO" id="GO:0001817">
    <property type="term" value="P:regulation of cytokine production"/>
    <property type="evidence" value="ECO:0007669"/>
    <property type="project" value="TreeGrafter"/>
</dbReference>
<reference evidence="5" key="1">
    <citation type="submission" date="2023-04" db="EMBL/GenBank/DDBJ databases">
        <title>Chromosome-level genome of Chaenocephalus aceratus.</title>
        <authorList>
            <person name="Park H."/>
        </authorList>
    </citation>
    <scope>NUCLEOTIDE SEQUENCE</scope>
    <source>
        <strain evidence="5">DE</strain>
        <tissue evidence="5">Muscle</tissue>
    </source>
</reference>